<keyword evidence="2" id="KW-0964">Secreted</keyword>
<dbReference type="InterPro" id="IPR029277">
    <property type="entry name" value="SVWC_dom"/>
</dbReference>
<proteinExistence type="predicted"/>
<evidence type="ECO:0000313" key="5">
    <source>
        <dbReference type="Proteomes" id="UP000504606"/>
    </source>
</evidence>
<gene>
    <name evidence="6" type="primary">LOC113204758</name>
</gene>
<keyword evidence="5" id="KW-1185">Reference proteome</keyword>
<dbReference type="GO" id="GO:0005576">
    <property type="term" value="C:extracellular region"/>
    <property type="evidence" value="ECO:0007669"/>
    <property type="project" value="UniProtKB-SubCell"/>
</dbReference>
<sequence>MVCQRVLLCALACLLLVAAVRGDCGDYKEGQKWQTGPPDTCAEYTCKNGSIKGKTCAPVYSENSKCKVKEVPAGAIYPKCCPTIDCP</sequence>
<evidence type="ECO:0000256" key="1">
    <source>
        <dbReference type="ARBA" id="ARBA00004613"/>
    </source>
</evidence>
<keyword evidence="3" id="KW-0732">Signal</keyword>
<evidence type="ECO:0000256" key="3">
    <source>
        <dbReference type="SAM" id="SignalP"/>
    </source>
</evidence>
<evidence type="ECO:0000256" key="2">
    <source>
        <dbReference type="ARBA" id="ARBA00022525"/>
    </source>
</evidence>
<accession>A0A6J1SAV5</accession>
<dbReference type="Proteomes" id="UP000504606">
    <property type="component" value="Unplaced"/>
</dbReference>
<dbReference type="KEGG" id="foc:113204758"/>
<dbReference type="Pfam" id="PF15430">
    <property type="entry name" value="SVWC"/>
    <property type="match status" value="1"/>
</dbReference>
<dbReference type="AlphaFoldDB" id="A0A6J1SAV5"/>
<feature type="chain" id="PRO_5026983809" evidence="3">
    <location>
        <begin position="23"/>
        <end position="87"/>
    </location>
</feature>
<comment type="subcellular location">
    <subcellularLocation>
        <location evidence="1">Secreted</location>
    </subcellularLocation>
</comment>
<evidence type="ECO:0000313" key="6">
    <source>
        <dbReference type="RefSeq" id="XP_026275831.1"/>
    </source>
</evidence>
<feature type="signal peptide" evidence="3">
    <location>
        <begin position="1"/>
        <end position="22"/>
    </location>
</feature>
<dbReference type="RefSeq" id="XP_026275831.1">
    <property type="nucleotide sequence ID" value="XM_026420046.2"/>
</dbReference>
<evidence type="ECO:0000259" key="4">
    <source>
        <dbReference type="SMART" id="SM01318"/>
    </source>
</evidence>
<protein>
    <submittedName>
        <fullName evidence="6">Venom toxin OcyC11 isoform X2</fullName>
    </submittedName>
</protein>
<dbReference type="GeneID" id="113204758"/>
<organism evidence="5 6">
    <name type="scientific">Frankliniella occidentalis</name>
    <name type="common">Western flower thrips</name>
    <name type="synonym">Euthrips occidentalis</name>
    <dbReference type="NCBI Taxonomy" id="133901"/>
    <lineage>
        <taxon>Eukaryota</taxon>
        <taxon>Metazoa</taxon>
        <taxon>Ecdysozoa</taxon>
        <taxon>Arthropoda</taxon>
        <taxon>Hexapoda</taxon>
        <taxon>Insecta</taxon>
        <taxon>Pterygota</taxon>
        <taxon>Neoptera</taxon>
        <taxon>Paraneoptera</taxon>
        <taxon>Thysanoptera</taxon>
        <taxon>Terebrantia</taxon>
        <taxon>Thripoidea</taxon>
        <taxon>Thripidae</taxon>
        <taxon>Frankliniella</taxon>
    </lineage>
</organism>
<feature type="domain" description="Single" evidence="4">
    <location>
        <begin position="24"/>
        <end position="86"/>
    </location>
</feature>
<name>A0A6J1SAV5_FRAOC</name>
<dbReference type="SMART" id="SM01318">
    <property type="entry name" value="SVWC"/>
    <property type="match status" value="1"/>
</dbReference>
<reference evidence="6" key="1">
    <citation type="submission" date="2025-08" db="UniProtKB">
        <authorList>
            <consortium name="RefSeq"/>
        </authorList>
    </citation>
    <scope>IDENTIFICATION</scope>
    <source>
        <tissue evidence="6">Whole organism</tissue>
    </source>
</reference>